<proteinExistence type="predicted"/>
<dbReference type="PANTHER" id="PTHR43646">
    <property type="entry name" value="GLYCOSYLTRANSFERASE"/>
    <property type="match status" value="1"/>
</dbReference>
<comment type="caution">
    <text evidence="2">The sequence shown here is derived from an EMBL/GenBank/DDBJ whole genome shotgun (WGS) entry which is preliminary data.</text>
</comment>
<dbReference type="GO" id="GO:0016740">
    <property type="term" value="F:transferase activity"/>
    <property type="evidence" value="ECO:0007669"/>
    <property type="project" value="UniProtKB-KW"/>
</dbReference>
<dbReference type="PANTHER" id="PTHR43646:SF3">
    <property type="entry name" value="SLR1566 PROTEIN"/>
    <property type="match status" value="1"/>
</dbReference>
<dbReference type="EMBL" id="QJSP01000009">
    <property type="protein sequence ID" value="PYE15783.1"/>
    <property type="molecule type" value="Genomic_DNA"/>
</dbReference>
<dbReference type="Gene3D" id="3.90.550.10">
    <property type="entry name" value="Spore Coat Polysaccharide Biosynthesis Protein SpsA, Chain A"/>
    <property type="match status" value="1"/>
</dbReference>
<feature type="domain" description="Glycosyltransferase 2-like" evidence="1">
    <location>
        <begin position="27"/>
        <end position="133"/>
    </location>
</feature>
<evidence type="ECO:0000259" key="1">
    <source>
        <dbReference type="Pfam" id="PF00535"/>
    </source>
</evidence>
<accession>A0A318RK12</accession>
<dbReference type="CDD" id="cd00761">
    <property type="entry name" value="Glyco_tranf_GTA_type"/>
    <property type="match status" value="1"/>
</dbReference>
<reference evidence="2 3" key="1">
    <citation type="submission" date="2018-06" db="EMBL/GenBank/DDBJ databases">
        <title>Genomic Encyclopedia of Type Strains, Phase IV (KMG-IV): sequencing the most valuable type-strain genomes for metagenomic binning, comparative biology and taxonomic classification.</title>
        <authorList>
            <person name="Goeker M."/>
        </authorList>
    </citation>
    <scope>NUCLEOTIDE SEQUENCE [LARGE SCALE GENOMIC DNA]</scope>
    <source>
        <strain evidence="2 3">DSM 45521</strain>
    </source>
</reference>
<dbReference type="AlphaFoldDB" id="A0A318RK12"/>
<dbReference type="Pfam" id="PF00535">
    <property type="entry name" value="Glycos_transf_2"/>
    <property type="match status" value="1"/>
</dbReference>
<evidence type="ECO:0000313" key="2">
    <source>
        <dbReference type="EMBL" id="PYE15783.1"/>
    </source>
</evidence>
<dbReference type="InterPro" id="IPR001173">
    <property type="entry name" value="Glyco_trans_2-like"/>
</dbReference>
<dbReference type="Proteomes" id="UP000247591">
    <property type="component" value="Unassembled WGS sequence"/>
</dbReference>
<name>A0A318RK12_WILLI</name>
<gene>
    <name evidence="2" type="ORF">DFR67_10910</name>
</gene>
<dbReference type="InterPro" id="IPR029044">
    <property type="entry name" value="Nucleotide-diphossugar_trans"/>
</dbReference>
<protein>
    <submittedName>
        <fullName evidence="2">Glycosyl transferase family 2</fullName>
    </submittedName>
</protein>
<organism evidence="2 3">
    <name type="scientific">Williamsia limnetica</name>
    <dbReference type="NCBI Taxonomy" id="882452"/>
    <lineage>
        <taxon>Bacteria</taxon>
        <taxon>Bacillati</taxon>
        <taxon>Actinomycetota</taxon>
        <taxon>Actinomycetes</taxon>
        <taxon>Mycobacteriales</taxon>
        <taxon>Nocardiaceae</taxon>
        <taxon>Williamsia</taxon>
    </lineage>
</organism>
<keyword evidence="3" id="KW-1185">Reference proteome</keyword>
<evidence type="ECO:0000313" key="3">
    <source>
        <dbReference type="Proteomes" id="UP000247591"/>
    </source>
</evidence>
<dbReference type="SUPFAM" id="SSF53448">
    <property type="entry name" value="Nucleotide-diphospho-sugar transferases"/>
    <property type="match status" value="1"/>
</dbReference>
<keyword evidence="2" id="KW-0808">Transferase</keyword>
<sequence>MSVALINSQRVGSLAEPGESIDEPVWVCIPARDEAPRIASLIADLKAQTGIPDLRVLICDDDSTDGTAEVATTAIAGDPRFELRVNHIPPPPGWTGKIHALTLLAGDVGDGMVAFVDADVRLEPAALARGVRTCANAGGLLSVWPAQRAGSVFEHLVQPLLCWSWLGSVPLVISERLQWRSMAVANGQFLITSSADYRRAGGHASVRGKITDDLALAREYRDIGLGSIVRSGKAVASCRMYDGPAETWQGYRRWLGTEFGGPAGAVAVAIVFGSANLLPLADLVSGRHRGRAAAALACGVASRLIARRAEAGNVSVVDAASALAHPLSMVISAVAVADSLRARVSGRLTWKGRTLTP</sequence>